<feature type="transmembrane region" description="Helical" evidence="9">
    <location>
        <begin position="270"/>
        <end position="289"/>
    </location>
</feature>
<evidence type="ECO:0000256" key="7">
    <source>
        <dbReference type="ARBA" id="ARBA00023136"/>
    </source>
</evidence>
<dbReference type="GO" id="GO:0005886">
    <property type="term" value="C:plasma membrane"/>
    <property type="evidence" value="ECO:0007669"/>
    <property type="project" value="UniProtKB-SubCell"/>
</dbReference>
<proteinExistence type="inferred from homology"/>
<dbReference type="InterPro" id="IPR013525">
    <property type="entry name" value="ABC2_TM"/>
</dbReference>
<feature type="transmembrane region" description="Helical" evidence="9">
    <location>
        <begin position="103"/>
        <end position="121"/>
    </location>
</feature>
<feature type="transmembrane region" description="Helical" evidence="9">
    <location>
        <begin position="181"/>
        <end position="203"/>
    </location>
</feature>
<keyword evidence="12" id="KW-1185">Reference proteome</keyword>
<dbReference type="GO" id="GO:0140359">
    <property type="term" value="F:ABC-type transporter activity"/>
    <property type="evidence" value="ECO:0007669"/>
    <property type="project" value="InterPro"/>
</dbReference>
<reference evidence="11" key="1">
    <citation type="journal article" date="2014" name="Int. J. Syst. Evol. Microbiol.">
        <title>Complete genome sequence of Corynebacterium casei LMG S-19264T (=DSM 44701T), isolated from a smear-ripened cheese.</title>
        <authorList>
            <consortium name="US DOE Joint Genome Institute (JGI-PGF)"/>
            <person name="Walter F."/>
            <person name="Albersmeier A."/>
            <person name="Kalinowski J."/>
            <person name="Ruckert C."/>
        </authorList>
    </citation>
    <scope>NUCLEOTIDE SEQUENCE</scope>
    <source>
        <strain evidence="11">CGMCC 4.5737</strain>
    </source>
</reference>
<feature type="transmembrane region" description="Helical" evidence="9">
    <location>
        <begin position="210"/>
        <end position="229"/>
    </location>
</feature>
<dbReference type="GO" id="GO:0015920">
    <property type="term" value="P:lipopolysaccharide transport"/>
    <property type="evidence" value="ECO:0007669"/>
    <property type="project" value="TreeGrafter"/>
</dbReference>
<evidence type="ECO:0000256" key="9">
    <source>
        <dbReference type="SAM" id="Phobius"/>
    </source>
</evidence>
<dbReference type="AlphaFoldDB" id="A0A8J3FX18"/>
<evidence type="ECO:0000313" key="11">
    <source>
        <dbReference type="EMBL" id="GGM58089.1"/>
    </source>
</evidence>
<comment type="caution">
    <text evidence="11">The sequence shown here is derived from an EMBL/GenBank/DDBJ whole genome shotgun (WGS) entry which is preliminary data.</text>
</comment>
<name>A0A8J3FX18_9PSEU</name>
<evidence type="ECO:0000259" key="10">
    <source>
        <dbReference type="Pfam" id="PF01061"/>
    </source>
</evidence>
<feature type="transmembrane region" description="Helical" evidence="9">
    <location>
        <begin position="71"/>
        <end position="91"/>
    </location>
</feature>
<evidence type="ECO:0000256" key="2">
    <source>
        <dbReference type="ARBA" id="ARBA00007783"/>
    </source>
</evidence>
<comment type="subcellular location">
    <subcellularLocation>
        <location evidence="1">Cell membrane</location>
        <topology evidence="1">Multi-pass membrane protein</topology>
    </subcellularLocation>
</comment>
<dbReference type="EMBL" id="BMMK01000013">
    <property type="protein sequence ID" value="GGM58089.1"/>
    <property type="molecule type" value="Genomic_DNA"/>
</dbReference>
<evidence type="ECO:0000256" key="4">
    <source>
        <dbReference type="ARBA" id="ARBA00022475"/>
    </source>
</evidence>
<dbReference type="PANTHER" id="PTHR30413:SF10">
    <property type="entry name" value="CAPSULE POLYSACCHARIDE EXPORT INNER-MEMBRANE PROTEIN CTRC"/>
    <property type="match status" value="1"/>
</dbReference>
<evidence type="ECO:0000313" key="12">
    <source>
        <dbReference type="Proteomes" id="UP000637578"/>
    </source>
</evidence>
<sequence length="300" mass="33839">MTDRRKTSTDPPVPSATVQAPSTVEQPPTLPHAPSRSFRRAFQDLAQGWRQRPLWGHLGFQDIKQRYRRSVIGPLWITLSTAMTAVALGILYSTLFKTEVPEFLPYVAVGLIVWNFIAGCINEGTEVFITNEGLIKHLPAPLSVHIYRMVWRQSLFFAHNLLVYVVLMVVFPHPLGLATLLAIPGLMLVALNGVWVALLVGIIATRFRDIPPIISSITQLLFFMTPIVWKYDNALLANTPRAQYAELNPFLHYVAVVRDPLLGQPVEPRHWIVVGGITVVGWALALIFLRNYRSRVSYWV</sequence>
<protein>
    <submittedName>
        <fullName evidence="11">ABC transporter permease</fullName>
    </submittedName>
</protein>
<dbReference type="Proteomes" id="UP000637578">
    <property type="component" value="Unassembled WGS sequence"/>
</dbReference>
<gene>
    <name evidence="11" type="ORF">GCM10012275_31630</name>
</gene>
<feature type="domain" description="ABC-2 type transporter transmembrane" evidence="10">
    <location>
        <begin position="61"/>
        <end position="259"/>
    </location>
</feature>
<feature type="compositionally biased region" description="Polar residues" evidence="8">
    <location>
        <begin position="16"/>
        <end position="26"/>
    </location>
</feature>
<organism evidence="11 12">
    <name type="scientific">Longimycelium tulufanense</name>
    <dbReference type="NCBI Taxonomy" id="907463"/>
    <lineage>
        <taxon>Bacteria</taxon>
        <taxon>Bacillati</taxon>
        <taxon>Actinomycetota</taxon>
        <taxon>Actinomycetes</taxon>
        <taxon>Pseudonocardiales</taxon>
        <taxon>Pseudonocardiaceae</taxon>
        <taxon>Longimycelium</taxon>
    </lineage>
</organism>
<keyword evidence="3" id="KW-0813">Transport</keyword>
<keyword evidence="7 9" id="KW-0472">Membrane</keyword>
<keyword evidence="6 9" id="KW-1133">Transmembrane helix</keyword>
<dbReference type="PANTHER" id="PTHR30413">
    <property type="entry name" value="INNER MEMBRANE TRANSPORT PERMEASE"/>
    <property type="match status" value="1"/>
</dbReference>
<accession>A0A8J3FX18</accession>
<reference evidence="11" key="2">
    <citation type="submission" date="2020-09" db="EMBL/GenBank/DDBJ databases">
        <authorList>
            <person name="Sun Q."/>
            <person name="Zhou Y."/>
        </authorList>
    </citation>
    <scope>NUCLEOTIDE SEQUENCE</scope>
    <source>
        <strain evidence="11">CGMCC 4.5737</strain>
    </source>
</reference>
<keyword evidence="4" id="KW-1003">Cell membrane</keyword>
<dbReference type="Pfam" id="PF01061">
    <property type="entry name" value="ABC2_membrane"/>
    <property type="match status" value="1"/>
</dbReference>
<feature type="region of interest" description="Disordered" evidence="8">
    <location>
        <begin position="1"/>
        <end position="34"/>
    </location>
</feature>
<evidence type="ECO:0000256" key="5">
    <source>
        <dbReference type="ARBA" id="ARBA00022692"/>
    </source>
</evidence>
<evidence type="ECO:0000256" key="6">
    <source>
        <dbReference type="ARBA" id="ARBA00022989"/>
    </source>
</evidence>
<evidence type="ECO:0000256" key="3">
    <source>
        <dbReference type="ARBA" id="ARBA00022448"/>
    </source>
</evidence>
<evidence type="ECO:0000256" key="1">
    <source>
        <dbReference type="ARBA" id="ARBA00004651"/>
    </source>
</evidence>
<feature type="transmembrane region" description="Helical" evidence="9">
    <location>
        <begin position="155"/>
        <end position="175"/>
    </location>
</feature>
<evidence type="ECO:0000256" key="8">
    <source>
        <dbReference type="SAM" id="MobiDB-lite"/>
    </source>
</evidence>
<comment type="similarity">
    <text evidence="2">Belongs to the ABC-2 integral membrane protein family.</text>
</comment>
<keyword evidence="5 9" id="KW-0812">Transmembrane</keyword>